<evidence type="ECO:0000256" key="1">
    <source>
        <dbReference type="ARBA" id="ARBA00023015"/>
    </source>
</evidence>
<keyword evidence="1" id="KW-0805">Transcription regulation</keyword>
<protein>
    <submittedName>
        <fullName evidence="5">LacI family transcriptional regulator</fullName>
    </submittedName>
</protein>
<dbReference type="AlphaFoldDB" id="A0A5S5CGR0"/>
<dbReference type="Pfam" id="PF00356">
    <property type="entry name" value="LacI"/>
    <property type="match status" value="1"/>
</dbReference>
<dbReference type="InterPro" id="IPR010982">
    <property type="entry name" value="Lambda_DNA-bd_dom_sf"/>
</dbReference>
<dbReference type="SMART" id="SM00354">
    <property type="entry name" value="HTH_LACI"/>
    <property type="match status" value="1"/>
</dbReference>
<keyword evidence="2" id="KW-0238">DNA-binding</keyword>
<keyword evidence="3" id="KW-0804">Transcription</keyword>
<dbReference type="InterPro" id="IPR000843">
    <property type="entry name" value="HTH_LacI"/>
</dbReference>
<keyword evidence="6" id="KW-1185">Reference proteome</keyword>
<proteinExistence type="predicted"/>
<dbReference type="CDD" id="cd06288">
    <property type="entry name" value="PBP1_sucrose_transcription_regulator"/>
    <property type="match status" value="1"/>
</dbReference>
<dbReference type="PANTHER" id="PTHR30146">
    <property type="entry name" value="LACI-RELATED TRANSCRIPTIONAL REPRESSOR"/>
    <property type="match status" value="1"/>
</dbReference>
<reference evidence="5 6" key="1">
    <citation type="submission" date="2019-07" db="EMBL/GenBank/DDBJ databases">
        <title>Genomic Encyclopedia of Type Strains, Phase III (KMG-III): the genomes of soil and plant-associated and newly described type strains.</title>
        <authorList>
            <person name="Whitman W."/>
        </authorList>
    </citation>
    <scope>NUCLEOTIDE SEQUENCE [LARGE SCALE GENOMIC DNA]</scope>
    <source>
        <strain evidence="5 6">BL24</strain>
    </source>
</reference>
<dbReference type="OrthoDB" id="9784962at2"/>
<feature type="domain" description="HTH lacI-type" evidence="4">
    <location>
        <begin position="4"/>
        <end position="58"/>
    </location>
</feature>
<dbReference type="EMBL" id="VNHS01000001">
    <property type="protein sequence ID" value="TYP78902.1"/>
    <property type="molecule type" value="Genomic_DNA"/>
</dbReference>
<dbReference type="CDD" id="cd01392">
    <property type="entry name" value="HTH_LacI"/>
    <property type="match status" value="1"/>
</dbReference>
<gene>
    <name evidence="5" type="ORF">BCM02_10117</name>
</gene>
<comment type="caution">
    <text evidence="5">The sequence shown here is derived from an EMBL/GenBank/DDBJ whole genome shotgun (WGS) entry which is preliminary data.</text>
</comment>
<sequence>MEKVGIKDIAARANVSTATVSYVLNGTRNVRPKTKERVLKVIEELNYRPNDIAKSLKSNRTNTIGVIAEDVTVFNVPEIIDGINDYADRYDMHILLTNLRLQKRIGYNYSKMEDYRKYAQDAVSNLLSKQVEGIIYIGVHPRDLTGLVNTYNKPIVYTYCYANDAKSVQYNDEQASYDAVNYLVSKGHSRIGVISGLMDSIPSRLRFNGYYKALTEFQLPFDPQFIKVGDWGLDSGYRLAGELLSLADPPTAILVMNDLMAAGALRCASEQGVVVPRDLSIVGFDNREFSAYLSPSITTVELPLHDMGILAMKSLASMISGDGEVIDETPLCRLIERESVAAPRTAGK</sequence>
<dbReference type="SUPFAM" id="SSF47413">
    <property type="entry name" value="lambda repressor-like DNA-binding domains"/>
    <property type="match status" value="1"/>
</dbReference>
<evidence type="ECO:0000313" key="5">
    <source>
        <dbReference type="EMBL" id="TYP78902.1"/>
    </source>
</evidence>
<dbReference type="Gene3D" id="3.40.50.2300">
    <property type="match status" value="2"/>
</dbReference>
<evidence type="ECO:0000256" key="3">
    <source>
        <dbReference type="ARBA" id="ARBA00023163"/>
    </source>
</evidence>
<dbReference type="Proteomes" id="UP000323257">
    <property type="component" value="Unassembled WGS sequence"/>
</dbReference>
<organism evidence="5 6">
    <name type="scientific">Paenibacillus methanolicus</name>
    <dbReference type="NCBI Taxonomy" id="582686"/>
    <lineage>
        <taxon>Bacteria</taxon>
        <taxon>Bacillati</taxon>
        <taxon>Bacillota</taxon>
        <taxon>Bacilli</taxon>
        <taxon>Bacillales</taxon>
        <taxon>Paenibacillaceae</taxon>
        <taxon>Paenibacillus</taxon>
    </lineage>
</organism>
<dbReference type="SUPFAM" id="SSF53822">
    <property type="entry name" value="Periplasmic binding protein-like I"/>
    <property type="match status" value="1"/>
</dbReference>
<dbReference type="PROSITE" id="PS50932">
    <property type="entry name" value="HTH_LACI_2"/>
    <property type="match status" value="1"/>
</dbReference>
<dbReference type="Pfam" id="PF13377">
    <property type="entry name" value="Peripla_BP_3"/>
    <property type="match status" value="1"/>
</dbReference>
<accession>A0A5S5CGR0</accession>
<dbReference type="RefSeq" id="WP_148927033.1">
    <property type="nucleotide sequence ID" value="NZ_VNHS01000001.1"/>
</dbReference>
<dbReference type="PANTHER" id="PTHR30146:SF109">
    <property type="entry name" value="HTH-TYPE TRANSCRIPTIONAL REGULATOR GALS"/>
    <property type="match status" value="1"/>
</dbReference>
<dbReference type="InterPro" id="IPR028082">
    <property type="entry name" value="Peripla_BP_I"/>
</dbReference>
<dbReference type="Gene3D" id="1.10.260.40">
    <property type="entry name" value="lambda repressor-like DNA-binding domains"/>
    <property type="match status" value="1"/>
</dbReference>
<name>A0A5S5CGR0_9BACL</name>
<evidence type="ECO:0000313" key="6">
    <source>
        <dbReference type="Proteomes" id="UP000323257"/>
    </source>
</evidence>
<dbReference type="GO" id="GO:0003700">
    <property type="term" value="F:DNA-binding transcription factor activity"/>
    <property type="evidence" value="ECO:0007669"/>
    <property type="project" value="TreeGrafter"/>
</dbReference>
<evidence type="ECO:0000259" key="4">
    <source>
        <dbReference type="PROSITE" id="PS50932"/>
    </source>
</evidence>
<dbReference type="PROSITE" id="PS00356">
    <property type="entry name" value="HTH_LACI_1"/>
    <property type="match status" value="1"/>
</dbReference>
<dbReference type="InterPro" id="IPR046335">
    <property type="entry name" value="LacI/GalR-like_sensor"/>
</dbReference>
<evidence type="ECO:0000256" key="2">
    <source>
        <dbReference type="ARBA" id="ARBA00023125"/>
    </source>
</evidence>
<dbReference type="GO" id="GO:0000976">
    <property type="term" value="F:transcription cis-regulatory region binding"/>
    <property type="evidence" value="ECO:0007669"/>
    <property type="project" value="TreeGrafter"/>
</dbReference>